<name>A0AAF3ENV8_9BILA</name>
<dbReference type="WBParaSite" id="MBELARI_LOCUS15749">
    <property type="protein sequence ID" value="MBELARI_LOCUS15749"/>
    <property type="gene ID" value="MBELARI_LOCUS15749"/>
</dbReference>
<evidence type="ECO:0000313" key="3">
    <source>
        <dbReference type="Proteomes" id="UP000887575"/>
    </source>
</evidence>
<feature type="signal peptide" evidence="1">
    <location>
        <begin position="1"/>
        <end position="20"/>
    </location>
</feature>
<dbReference type="PANTHER" id="PTHR21629">
    <property type="entry name" value="C6 DOMAIN-CONTAINING PROTEIN"/>
    <property type="match status" value="1"/>
</dbReference>
<evidence type="ECO:0000256" key="1">
    <source>
        <dbReference type="SAM" id="SignalP"/>
    </source>
</evidence>
<dbReference type="Proteomes" id="UP000887575">
    <property type="component" value="Unassembled WGS sequence"/>
</dbReference>
<evidence type="ECO:0000313" key="4">
    <source>
        <dbReference type="WBParaSite" id="MBELARI_LOCUS15749"/>
    </source>
</evidence>
<keyword evidence="3" id="KW-1185">Reference proteome</keyword>
<feature type="domain" description="C6" evidence="2">
    <location>
        <begin position="34"/>
        <end position="143"/>
    </location>
</feature>
<reference evidence="4" key="1">
    <citation type="submission" date="2024-02" db="UniProtKB">
        <authorList>
            <consortium name="WormBaseParasite"/>
        </authorList>
    </citation>
    <scope>IDENTIFICATION</scope>
</reference>
<dbReference type="AlphaFoldDB" id="A0AAF3ENV8"/>
<accession>A0AAF3ENV8</accession>
<dbReference type="SMART" id="SM01048">
    <property type="entry name" value="C6"/>
    <property type="match status" value="1"/>
</dbReference>
<proteinExistence type="predicted"/>
<evidence type="ECO:0000259" key="2">
    <source>
        <dbReference type="SMART" id="SM01048"/>
    </source>
</evidence>
<dbReference type="PANTHER" id="PTHR21629:SF5">
    <property type="entry name" value="C6 DOMAIN-CONTAINING PROTEIN"/>
    <property type="match status" value="1"/>
</dbReference>
<protein>
    <submittedName>
        <fullName evidence="4">C6 domain-containing protein</fullName>
    </submittedName>
</protein>
<organism evidence="3 4">
    <name type="scientific">Mesorhabditis belari</name>
    <dbReference type="NCBI Taxonomy" id="2138241"/>
    <lineage>
        <taxon>Eukaryota</taxon>
        <taxon>Metazoa</taxon>
        <taxon>Ecdysozoa</taxon>
        <taxon>Nematoda</taxon>
        <taxon>Chromadorea</taxon>
        <taxon>Rhabditida</taxon>
        <taxon>Rhabditina</taxon>
        <taxon>Rhabditomorpha</taxon>
        <taxon>Rhabditoidea</taxon>
        <taxon>Rhabditidae</taxon>
        <taxon>Mesorhabditinae</taxon>
        <taxon>Mesorhabditis</taxon>
    </lineage>
</organism>
<sequence length="168" mass="17113">MQKTLSLCVFLLSIQQLTDACIRTTPTPTPGGACAMCSMAIPVIQGAADGATPFAADTITGTTGAGCLIRTLTCTSINPGFQTVISYNNDANGVDTGTDQISTQLICNAQGQWTHAGNGATAYNEDANGVDTGTDQISTELVCNGQGQWTHTGNGATAVINTIGCFTG</sequence>
<feature type="chain" id="PRO_5042048079" evidence="1">
    <location>
        <begin position="21"/>
        <end position="168"/>
    </location>
</feature>
<dbReference type="InterPro" id="IPR002601">
    <property type="entry name" value="C6_domain"/>
</dbReference>
<keyword evidence="1" id="KW-0732">Signal</keyword>